<feature type="domain" description="Protein kinase" evidence="9">
    <location>
        <begin position="51"/>
        <end position="301"/>
    </location>
</feature>
<evidence type="ECO:0000256" key="4">
    <source>
        <dbReference type="ARBA" id="ARBA00022741"/>
    </source>
</evidence>
<feature type="region of interest" description="Disordered" evidence="7">
    <location>
        <begin position="318"/>
        <end position="379"/>
    </location>
</feature>
<dbReference type="SUPFAM" id="SSF56112">
    <property type="entry name" value="Protein kinase-like (PK-like)"/>
    <property type="match status" value="1"/>
</dbReference>
<dbReference type="InterPro" id="IPR008271">
    <property type="entry name" value="Ser/Thr_kinase_AS"/>
</dbReference>
<evidence type="ECO:0000256" key="5">
    <source>
        <dbReference type="ARBA" id="ARBA00022777"/>
    </source>
</evidence>
<evidence type="ECO:0000256" key="8">
    <source>
        <dbReference type="SAM" id="Phobius"/>
    </source>
</evidence>
<dbReference type="RefSeq" id="WP_353649898.1">
    <property type="nucleotide sequence ID" value="NZ_CP159218.1"/>
</dbReference>
<feature type="compositionally biased region" description="Low complexity" evidence="7">
    <location>
        <begin position="328"/>
        <end position="340"/>
    </location>
</feature>
<proteinExistence type="predicted"/>
<dbReference type="GO" id="GO:0004674">
    <property type="term" value="F:protein serine/threonine kinase activity"/>
    <property type="evidence" value="ECO:0007669"/>
    <property type="project" value="UniProtKB-KW"/>
</dbReference>
<dbReference type="CDD" id="cd14014">
    <property type="entry name" value="STKc_PknB_like"/>
    <property type="match status" value="1"/>
</dbReference>
<dbReference type="PANTHER" id="PTHR43289">
    <property type="entry name" value="MITOGEN-ACTIVATED PROTEIN KINASE KINASE KINASE 20-RELATED"/>
    <property type="match status" value="1"/>
</dbReference>
<keyword evidence="8" id="KW-0812">Transmembrane</keyword>
<keyword evidence="4" id="KW-0547">Nucleotide-binding</keyword>
<reference evidence="10" key="1">
    <citation type="submission" date="2024-05" db="EMBL/GenBank/DDBJ databases">
        <authorList>
            <person name="Cai S.Y."/>
            <person name="Jin L.M."/>
            <person name="Li H.R."/>
        </authorList>
    </citation>
    <scope>NUCLEOTIDE SEQUENCE</scope>
    <source>
        <strain evidence="10">A5-74</strain>
    </source>
</reference>
<evidence type="ECO:0000256" key="2">
    <source>
        <dbReference type="ARBA" id="ARBA00022527"/>
    </source>
</evidence>
<dbReference type="InterPro" id="IPR011009">
    <property type="entry name" value="Kinase-like_dom_sf"/>
</dbReference>
<protein>
    <recommendedName>
        <fullName evidence="1">non-specific serine/threonine protein kinase</fullName>
        <ecNumber evidence="1">2.7.11.1</ecNumber>
    </recommendedName>
</protein>
<evidence type="ECO:0000259" key="9">
    <source>
        <dbReference type="PROSITE" id="PS50011"/>
    </source>
</evidence>
<dbReference type="GO" id="GO:0005524">
    <property type="term" value="F:ATP binding"/>
    <property type="evidence" value="ECO:0007669"/>
    <property type="project" value="UniProtKB-KW"/>
</dbReference>
<keyword evidence="8" id="KW-0472">Membrane</keyword>
<dbReference type="EC" id="2.7.11.1" evidence="1"/>
<evidence type="ECO:0000256" key="7">
    <source>
        <dbReference type="SAM" id="MobiDB-lite"/>
    </source>
</evidence>
<feature type="region of interest" description="Disordered" evidence="7">
    <location>
        <begin position="1"/>
        <end position="39"/>
    </location>
</feature>
<evidence type="ECO:0000256" key="6">
    <source>
        <dbReference type="ARBA" id="ARBA00022840"/>
    </source>
</evidence>
<keyword evidence="6" id="KW-0067">ATP-binding</keyword>
<dbReference type="EMBL" id="CP159218">
    <property type="protein sequence ID" value="XCG64285.1"/>
    <property type="molecule type" value="Genomic_DNA"/>
</dbReference>
<dbReference type="InterPro" id="IPR000719">
    <property type="entry name" value="Prot_kinase_dom"/>
</dbReference>
<dbReference type="AlphaFoldDB" id="A0AAU8DQ13"/>
<feature type="transmembrane region" description="Helical" evidence="8">
    <location>
        <begin position="383"/>
        <end position="405"/>
    </location>
</feature>
<dbReference type="SMART" id="SM00220">
    <property type="entry name" value="S_TKc"/>
    <property type="match status" value="1"/>
</dbReference>
<name>A0AAU8DQ13_9ACTN</name>
<evidence type="ECO:0000313" key="10">
    <source>
        <dbReference type="EMBL" id="XCG64285.1"/>
    </source>
</evidence>
<dbReference type="PANTHER" id="PTHR43289:SF6">
    <property type="entry name" value="SERINE_THREONINE-PROTEIN KINASE NEKL-3"/>
    <property type="match status" value="1"/>
</dbReference>
<keyword evidence="3" id="KW-0808">Transferase</keyword>
<sequence length="473" mass="48897">MSSPADDHGQPTAPPGPDAGRFPVPAEPQDRRNARVDRWAGPATDVVAGRYALCDPLESGGSGTVWRAYDLQRRQYCAAKLLRRREAGQLLRFVREQEVRLTGRHLASPYAWAAEESDVLIATELIDGGSLHRLTAEYGALAEATVAAVLDQVLDGLDAVHRAGLVHRDVKPGNLLLRATRGGPLHVLLIDFGLAIGAADARLTELGMVIGTPGYLPPELARADAGPAPAQDLFAAGRVAAALLTAHEPKLGVPLEVPITDPVLRAVVAALVDFDPQRRPADAATARRMLAGARMDPHPLTAGGQRIDLVPRVPPLPAGWDPVHGPTAAAHPVDPRAAAPSNQPSTRLEPSGPPHSAGPSAGSGVGPTPQSPGVLRAGRPSRWPALVGAVGGAMAIGGLVLALLLHQGPTTSDGPLGTTVPASPPAGLPGTVAVGPRPGQECDWSDEGRTSSGPEGAVSCRVRDGGYRWIAAG</sequence>
<feature type="compositionally biased region" description="Basic and acidic residues" evidence="7">
    <location>
        <begin position="28"/>
        <end position="38"/>
    </location>
</feature>
<dbReference type="PROSITE" id="PS00108">
    <property type="entry name" value="PROTEIN_KINASE_ST"/>
    <property type="match status" value="1"/>
</dbReference>
<keyword evidence="2" id="KW-0723">Serine/threonine-protein kinase</keyword>
<evidence type="ECO:0000256" key="3">
    <source>
        <dbReference type="ARBA" id="ARBA00022679"/>
    </source>
</evidence>
<dbReference type="Pfam" id="PF00069">
    <property type="entry name" value="Pkinase"/>
    <property type="match status" value="1"/>
</dbReference>
<keyword evidence="5 10" id="KW-0418">Kinase</keyword>
<evidence type="ECO:0000256" key="1">
    <source>
        <dbReference type="ARBA" id="ARBA00012513"/>
    </source>
</evidence>
<accession>A0AAU8DQ13</accession>
<organism evidence="10">
    <name type="scientific">Nakamurella sp. A5-74</name>
    <dbReference type="NCBI Taxonomy" id="3158264"/>
    <lineage>
        <taxon>Bacteria</taxon>
        <taxon>Bacillati</taxon>
        <taxon>Actinomycetota</taxon>
        <taxon>Actinomycetes</taxon>
        <taxon>Nakamurellales</taxon>
        <taxon>Nakamurellaceae</taxon>
        <taxon>Nakamurella</taxon>
    </lineage>
</organism>
<keyword evidence="8" id="KW-1133">Transmembrane helix</keyword>
<gene>
    <name evidence="10" type="ORF">ABLG96_02740</name>
</gene>
<dbReference type="PROSITE" id="PS50011">
    <property type="entry name" value="PROTEIN_KINASE_DOM"/>
    <property type="match status" value="1"/>
</dbReference>
<dbReference type="Gene3D" id="1.10.510.10">
    <property type="entry name" value="Transferase(Phosphotransferase) domain 1"/>
    <property type="match status" value="1"/>
</dbReference>